<keyword evidence="5" id="KW-0560">Oxidoreductase</keyword>
<keyword evidence="3" id="KW-0349">Heme</keyword>
<evidence type="ECO:0000313" key="8">
    <source>
        <dbReference type="EMBL" id="CAE6397192.1"/>
    </source>
</evidence>
<dbReference type="InterPro" id="IPR050364">
    <property type="entry name" value="Cytochrome_P450_fung"/>
</dbReference>
<evidence type="ECO:0000256" key="6">
    <source>
        <dbReference type="ARBA" id="ARBA00023004"/>
    </source>
</evidence>
<keyword evidence="6" id="KW-0408">Iron</keyword>
<dbReference type="Proteomes" id="UP000663843">
    <property type="component" value="Unassembled WGS sequence"/>
</dbReference>
<protein>
    <submittedName>
        <fullName evidence="8">Uncharacterized protein</fullName>
    </submittedName>
</protein>
<dbReference type="InterPro" id="IPR036396">
    <property type="entry name" value="Cyt_P450_sf"/>
</dbReference>
<dbReference type="PANTHER" id="PTHR46300">
    <property type="entry name" value="P450, PUTATIVE (EUROFUNG)-RELATED-RELATED"/>
    <property type="match status" value="1"/>
</dbReference>
<evidence type="ECO:0000256" key="5">
    <source>
        <dbReference type="ARBA" id="ARBA00023002"/>
    </source>
</evidence>
<dbReference type="SUPFAM" id="SSF48264">
    <property type="entry name" value="Cytochrome P450"/>
    <property type="match status" value="1"/>
</dbReference>
<feature type="non-terminal residue" evidence="8">
    <location>
        <position position="1"/>
    </location>
</feature>
<dbReference type="Gene3D" id="1.10.630.10">
    <property type="entry name" value="Cytochrome P450"/>
    <property type="match status" value="1"/>
</dbReference>
<accession>A0A8H2WP67</accession>
<evidence type="ECO:0000313" key="9">
    <source>
        <dbReference type="Proteomes" id="UP000663843"/>
    </source>
</evidence>
<comment type="cofactor">
    <cofactor evidence="1">
        <name>heme</name>
        <dbReference type="ChEBI" id="CHEBI:30413"/>
    </cofactor>
</comment>
<dbReference type="AlphaFoldDB" id="A0A8H2WP67"/>
<dbReference type="GO" id="GO:0004497">
    <property type="term" value="F:monooxygenase activity"/>
    <property type="evidence" value="ECO:0007669"/>
    <property type="project" value="UniProtKB-KW"/>
</dbReference>
<proteinExistence type="inferred from homology"/>
<organism evidence="8 9">
    <name type="scientific">Rhizoctonia solani</name>
    <dbReference type="NCBI Taxonomy" id="456999"/>
    <lineage>
        <taxon>Eukaryota</taxon>
        <taxon>Fungi</taxon>
        <taxon>Dikarya</taxon>
        <taxon>Basidiomycota</taxon>
        <taxon>Agaricomycotina</taxon>
        <taxon>Agaricomycetes</taxon>
        <taxon>Cantharellales</taxon>
        <taxon>Ceratobasidiaceae</taxon>
        <taxon>Rhizoctonia</taxon>
    </lineage>
</organism>
<dbReference type="GO" id="GO:0016705">
    <property type="term" value="F:oxidoreductase activity, acting on paired donors, with incorporation or reduction of molecular oxygen"/>
    <property type="evidence" value="ECO:0007669"/>
    <property type="project" value="InterPro"/>
</dbReference>
<comment type="caution">
    <text evidence="8">The sequence shown here is derived from an EMBL/GenBank/DDBJ whole genome shotgun (WGS) entry which is preliminary data.</text>
</comment>
<dbReference type="GO" id="GO:0020037">
    <property type="term" value="F:heme binding"/>
    <property type="evidence" value="ECO:0007669"/>
    <property type="project" value="InterPro"/>
</dbReference>
<sequence>MMNNWLNARAVTQFDGLQERQARLLLQRLSTVTNNTQPFEHVRKEFFFTMASSIFQLAYGYILKDTQDQFFVDSQRAFHNATVAGMQTNFLVNIFPMLSYIPDWFPGTGWKRTAREWGAHQVVAKTAPYEWMKARV</sequence>
<keyword evidence="4" id="KW-0479">Metal-binding</keyword>
<evidence type="ECO:0000256" key="7">
    <source>
        <dbReference type="ARBA" id="ARBA00023033"/>
    </source>
</evidence>
<dbReference type="PANTHER" id="PTHR46300:SF7">
    <property type="entry name" value="P450, PUTATIVE (EUROFUNG)-RELATED"/>
    <property type="match status" value="1"/>
</dbReference>
<evidence type="ECO:0000256" key="1">
    <source>
        <dbReference type="ARBA" id="ARBA00001971"/>
    </source>
</evidence>
<keyword evidence="7" id="KW-0503">Monooxygenase</keyword>
<gene>
    <name evidence="8" type="ORF">RDB_LOCUS34230</name>
</gene>
<reference evidence="8" key="1">
    <citation type="submission" date="2021-01" db="EMBL/GenBank/DDBJ databases">
        <authorList>
            <person name="Kaushik A."/>
        </authorList>
    </citation>
    <scope>NUCLEOTIDE SEQUENCE</scope>
    <source>
        <strain evidence="8">AG2-2IIIB</strain>
    </source>
</reference>
<evidence type="ECO:0000256" key="4">
    <source>
        <dbReference type="ARBA" id="ARBA00022723"/>
    </source>
</evidence>
<dbReference type="EMBL" id="CAJMWT010001382">
    <property type="protein sequence ID" value="CAE6397192.1"/>
    <property type="molecule type" value="Genomic_DNA"/>
</dbReference>
<comment type="similarity">
    <text evidence="2">Belongs to the cytochrome P450 family.</text>
</comment>
<evidence type="ECO:0000256" key="3">
    <source>
        <dbReference type="ARBA" id="ARBA00022617"/>
    </source>
</evidence>
<dbReference type="GO" id="GO:0005506">
    <property type="term" value="F:iron ion binding"/>
    <property type="evidence" value="ECO:0007669"/>
    <property type="project" value="InterPro"/>
</dbReference>
<evidence type="ECO:0000256" key="2">
    <source>
        <dbReference type="ARBA" id="ARBA00010617"/>
    </source>
</evidence>
<name>A0A8H2WP67_9AGAM</name>